<comment type="similarity">
    <text evidence="1">Belongs to the NAD(P)-dependent epimerase/dehydratase family.</text>
</comment>
<dbReference type="Pfam" id="PF01370">
    <property type="entry name" value="Epimerase"/>
    <property type="match status" value="1"/>
</dbReference>
<name>A0A7W5B3R7_9BACL</name>
<evidence type="ECO:0000259" key="2">
    <source>
        <dbReference type="Pfam" id="PF01370"/>
    </source>
</evidence>
<accession>A0A7W5B3R7</accession>
<gene>
    <name evidence="3" type="ORF">FHS18_005800</name>
</gene>
<dbReference type="AlphaFoldDB" id="A0A7W5B3R7"/>
<dbReference type="RefSeq" id="WP_183603756.1">
    <property type="nucleotide sequence ID" value="NZ_JACHXK010000020.1"/>
</dbReference>
<dbReference type="InterPro" id="IPR036291">
    <property type="entry name" value="NAD(P)-bd_dom_sf"/>
</dbReference>
<evidence type="ECO:0000313" key="4">
    <source>
        <dbReference type="Proteomes" id="UP000570361"/>
    </source>
</evidence>
<dbReference type="EMBL" id="JACHXK010000020">
    <property type="protein sequence ID" value="MBB3113687.1"/>
    <property type="molecule type" value="Genomic_DNA"/>
</dbReference>
<keyword evidence="4" id="KW-1185">Reference proteome</keyword>
<sequence>MKILITGAAGFIGSHLSEYFLNETEHDVIGVDGFVREELSVIGTRNIASILQHPRFTLIRANMLQLDWTKALDGVDIVYHLAGIPGVRSSFGRSFANYADSNILATQQLLEACRGTKLRKFIFASTSSVYGEKAGQVSEDAALTPLSPYGVTKQTGEQLCRVYRVNDGVPTVVLRFFTVYGPRQRSDMAFHIFIRSMLKDEPISVYGDGTQTRDFTFVSDCVRGTASVALQPGLIGETINIGGKERASVNEIIQLLETLTGKQAKVNYTGTTRGEPKHTWANIARAYQLLGYEPAVTLATGLSLELDDLKKLYS</sequence>
<dbReference type="InterPro" id="IPR001509">
    <property type="entry name" value="Epimerase_deHydtase"/>
</dbReference>
<dbReference type="PANTHER" id="PTHR43000">
    <property type="entry name" value="DTDP-D-GLUCOSE 4,6-DEHYDRATASE-RELATED"/>
    <property type="match status" value="1"/>
</dbReference>
<feature type="domain" description="NAD-dependent epimerase/dehydratase" evidence="2">
    <location>
        <begin position="3"/>
        <end position="242"/>
    </location>
</feature>
<reference evidence="3 4" key="1">
    <citation type="submission" date="2020-08" db="EMBL/GenBank/DDBJ databases">
        <title>Genomic Encyclopedia of Type Strains, Phase III (KMG-III): the genomes of soil and plant-associated and newly described type strains.</title>
        <authorList>
            <person name="Whitman W."/>
        </authorList>
    </citation>
    <scope>NUCLEOTIDE SEQUENCE [LARGE SCALE GENOMIC DNA]</scope>
    <source>
        <strain evidence="3 4">CECT 5862</strain>
    </source>
</reference>
<proteinExistence type="inferred from homology"/>
<dbReference type="Gene3D" id="3.40.50.720">
    <property type="entry name" value="NAD(P)-binding Rossmann-like Domain"/>
    <property type="match status" value="1"/>
</dbReference>
<evidence type="ECO:0000313" key="3">
    <source>
        <dbReference type="EMBL" id="MBB3113687.1"/>
    </source>
</evidence>
<comment type="caution">
    <text evidence="3">The sequence shown here is derived from an EMBL/GenBank/DDBJ whole genome shotgun (WGS) entry which is preliminary data.</text>
</comment>
<organism evidence="3 4">
    <name type="scientific">Paenibacillus phyllosphaerae</name>
    <dbReference type="NCBI Taxonomy" id="274593"/>
    <lineage>
        <taxon>Bacteria</taxon>
        <taxon>Bacillati</taxon>
        <taxon>Bacillota</taxon>
        <taxon>Bacilli</taxon>
        <taxon>Bacillales</taxon>
        <taxon>Paenibacillaceae</taxon>
        <taxon>Paenibacillus</taxon>
    </lineage>
</organism>
<protein>
    <submittedName>
        <fullName evidence="3">Nucleoside-diphosphate-sugar epimerase</fullName>
    </submittedName>
</protein>
<evidence type="ECO:0000256" key="1">
    <source>
        <dbReference type="ARBA" id="ARBA00007637"/>
    </source>
</evidence>
<dbReference type="Proteomes" id="UP000570361">
    <property type="component" value="Unassembled WGS sequence"/>
</dbReference>
<dbReference type="SUPFAM" id="SSF51735">
    <property type="entry name" value="NAD(P)-binding Rossmann-fold domains"/>
    <property type="match status" value="1"/>
</dbReference>